<dbReference type="InterPro" id="IPR013131">
    <property type="entry name" value="Mannitol_DH_N"/>
</dbReference>
<dbReference type="InterPro" id="IPR050988">
    <property type="entry name" value="Mannitol_DH/Oxidoreductase"/>
</dbReference>
<evidence type="ECO:0000256" key="2">
    <source>
        <dbReference type="ARBA" id="ARBA00023027"/>
    </source>
</evidence>
<keyword evidence="6" id="KW-1185">Reference proteome</keyword>
<dbReference type="PROSITE" id="PS00974">
    <property type="entry name" value="MANNITOL_DHGENASE"/>
    <property type="match status" value="1"/>
</dbReference>
<evidence type="ECO:0000259" key="3">
    <source>
        <dbReference type="Pfam" id="PF01232"/>
    </source>
</evidence>
<dbReference type="InterPro" id="IPR013118">
    <property type="entry name" value="Mannitol_DH_C"/>
</dbReference>
<keyword evidence="2" id="KW-0520">NAD</keyword>
<dbReference type="InterPro" id="IPR008927">
    <property type="entry name" value="6-PGluconate_DH-like_C_sf"/>
</dbReference>
<comment type="caution">
    <text evidence="5">The sequence shown here is derived from an EMBL/GenBank/DDBJ whole genome shotgun (WGS) entry which is preliminary data.</text>
</comment>
<dbReference type="PRINTS" id="PR00084">
    <property type="entry name" value="MTLDHDRGNASE"/>
</dbReference>
<sequence>MRPRLTGLADLPPDVERPRYDRAAHGLGILHLGLGAFHRAHQAVYTDDALAAQGGDWRILGANLRSRDIPDALNAQDGLFTVLKRSDSDRARVIGAHGPAIGGDAAAILRAACDPAIRILSLTVSEKAYGIDRAAMDADPAHPAVAADLAQPQAPQGVLGITPPPWAARRDAGTAPFTVLSCDNLPDNGALLRAGVLGFARRRDPGLAGWIADHVAFPATMVDRITPATTPRTLADAQALTGHGDLAAVETEPFSQWVIEDHFPQGRPAWQAGGALFVQDVRPYEAMKLRMLNGSHSLIAYAGQMLGMPHVRDTMADPALAALVRRHMQAAGATLPRGAGLDPRSYAAALLARFANPAIAHQTRQIAMDGTEKLPQRWFAPAAELLRQGGDARPFAFATAIWLAWLAAQDQAPDDPRGPALLDLARQAGEDDAVLTRSVLALPGLAPADLAGHAGFADAVRQAVTHIRRDGLRAAMATELAP</sequence>
<evidence type="ECO:0000259" key="4">
    <source>
        <dbReference type="Pfam" id="PF08125"/>
    </source>
</evidence>
<dbReference type="InterPro" id="IPR013328">
    <property type="entry name" value="6PGD_dom2"/>
</dbReference>
<dbReference type="EMBL" id="QFCQ01000030">
    <property type="protein sequence ID" value="RDW13565.1"/>
    <property type="molecule type" value="Genomic_DNA"/>
</dbReference>
<evidence type="ECO:0000313" key="5">
    <source>
        <dbReference type="EMBL" id="RDW13565.1"/>
    </source>
</evidence>
<dbReference type="Pfam" id="PF08125">
    <property type="entry name" value="Mannitol_dh_C"/>
    <property type="match status" value="1"/>
</dbReference>
<dbReference type="RefSeq" id="WP_115755425.1">
    <property type="nucleotide sequence ID" value="NZ_QFCQ01000030.1"/>
</dbReference>
<dbReference type="Gene3D" id="3.40.50.720">
    <property type="entry name" value="NAD(P)-binding Rossmann-like Domain"/>
    <property type="match status" value="1"/>
</dbReference>
<name>A0A3D8PED0_9RHOB</name>
<dbReference type="SUPFAM" id="SSF48179">
    <property type="entry name" value="6-phosphogluconate dehydrogenase C-terminal domain-like"/>
    <property type="match status" value="1"/>
</dbReference>
<evidence type="ECO:0000313" key="6">
    <source>
        <dbReference type="Proteomes" id="UP000256679"/>
    </source>
</evidence>
<keyword evidence="1" id="KW-0560">Oxidoreductase</keyword>
<dbReference type="GO" id="GO:0019594">
    <property type="term" value="P:mannitol metabolic process"/>
    <property type="evidence" value="ECO:0007669"/>
    <property type="project" value="InterPro"/>
</dbReference>
<feature type="domain" description="Mannitol dehydrogenase N-terminal" evidence="3">
    <location>
        <begin position="28"/>
        <end position="271"/>
    </location>
</feature>
<dbReference type="InterPro" id="IPR036291">
    <property type="entry name" value="NAD(P)-bd_dom_sf"/>
</dbReference>
<dbReference type="Pfam" id="PF01232">
    <property type="entry name" value="Mannitol_dh"/>
    <property type="match status" value="1"/>
</dbReference>
<protein>
    <submittedName>
        <fullName evidence="5">Mannitol dehydrogenase family protein</fullName>
    </submittedName>
</protein>
<reference evidence="5 6" key="1">
    <citation type="submission" date="2018-05" db="EMBL/GenBank/DDBJ databases">
        <title>Whole genome sequencing of Paracoccus thiocyanatus SST.</title>
        <authorList>
            <person name="Ghosh W."/>
            <person name="Rameez M.J."/>
            <person name="Roy C."/>
        </authorList>
    </citation>
    <scope>NUCLEOTIDE SEQUENCE [LARGE SCALE GENOMIC DNA]</scope>
    <source>
        <strain evidence="5 6">SST</strain>
    </source>
</reference>
<feature type="domain" description="Mannitol dehydrogenase C-terminal" evidence="4">
    <location>
        <begin position="280"/>
        <end position="463"/>
    </location>
</feature>
<dbReference type="AlphaFoldDB" id="A0A3D8PED0"/>
<evidence type="ECO:0000256" key="1">
    <source>
        <dbReference type="ARBA" id="ARBA00023002"/>
    </source>
</evidence>
<dbReference type="Gene3D" id="1.10.1040.10">
    <property type="entry name" value="N-(1-d-carboxylethyl)-l-norvaline Dehydrogenase, domain 2"/>
    <property type="match status" value="1"/>
</dbReference>
<proteinExistence type="predicted"/>
<dbReference type="GO" id="GO:0016616">
    <property type="term" value="F:oxidoreductase activity, acting on the CH-OH group of donors, NAD or NADP as acceptor"/>
    <property type="evidence" value="ECO:0007669"/>
    <property type="project" value="TreeGrafter"/>
</dbReference>
<accession>A0A3D8PED0</accession>
<dbReference type="Proteomes" id="UP000256679">
    <property type="component" value="Unassembled WGS sequence"/>
</dbReference>
<dbReference type="InterPro" id="IPR023027">
    <property type="entry name" value="Mannitol_DH_CS"/>
</dbReference>
<dbReference type="PANTHER" id="PTHR43362">
    <property type="entry name" value="MANNITOL DEHYDROGENASE DSF1-RELATED"/>
    <property type="match status" value="1"/>
</dbReference>
<dbReference type="InterPro" id="IPR000669">
    <property type="entry name" value="Mannitol_DH"/>
</dbReference>
<gene>
    <name evidence="5" type="ORF">DIE28_07410</name>
</gene>
<organism evidence="5 6">
    <name type="scientific">Paracoccus thiocyanatus</name>
    <dbReference type="NCBI Taxonomy" id="34006"/>
    <lineage>
        <taxon>Bacteria</taxon>
        <taxon>Pseudomonadati</taxon>
        <taxon>Pseudomonadota</taxon>
        <taxon>Alphaproteobacteria</taxon>
        <taxon>Rhodobacterales</taxon>
        <taxon>Paracoccaceae</taxon>
        <taxon>Paracoccus</taxon>
    </lineage>
</organism>
<dbReference type="SUPFAM" id="SSF51735">
    <property type="entry name" value="NAD(P)-binding Rossmann-fold domains"/>
    <property type="match status" value="1"/>
</dbReference>
<dbReference type="PANTHER" id="PTHR43362:SF1">
    <property type="entry name" value="MANNITOL DEHYDROGENASE 2-RELATED"/>
    <property type="match status" value="1"/>
</dbReference>